<gene>
    <name evidence="1" type="ORF">WN48_08870</name>
</gene>
<keyword evidence="2" id="KW-1185">Reference proteome</keyword>
<accession>A0A310SIZ4</accession>
<evidence type="ECO:0000313" key="1">
    <source>
        <dbReference type="EMBL" id="OAD59701.1"/>
    </source>
</evidence>
<proteinExistence type="predicted"/>
<protein>
    <submittedName>
        <fullName evidence="1">Uncharacterized protein</fullName>
    </submittedName>
</protein>
<evidence type="ECO:0000313" key="2">
    <source>
        <dbReference type="Proteomes" id="UP000250275"/>
    </source>
</evidence>
<reference evidence="1 2" key="1">
    <citation type="submission" date="2015-07" db="EMBL/GenBank/DDBJ databases">
        <title>The genome of Eufriesea mexicana.</title>
        <authorList>
            <person name="Pan H."/>
            <person name="Kapheim K."/>
        </authorList>
    </citation>
    <scope>NUCLEOTIDE SEQUENCE [LARGE SCALE GENOMIC DNA]</scope>
    <source>
        <strain evidence="1">0111107269</strain>
        <tissue evidence="1">Whole body</tissue>
    </source>
</reference>
<dbReference type="Proteomes" id="UP000250275">
    <property type="component" value="Unassembled WGS sequence"/>
</dbReference>
<name>A0A310SIZ4_9HYME</name>
<sequence>MLTHLEIVYYVHGSLECHLLLSANSIRIESKFFGLPIVHAEATLVYYNSSFSFFGKRRG</sequence>
<dbReference type="AlphaFoldDB" id="A0A310SIZ4"/>
<organism evidence="1 2">
    <name type="scientific">Eufriesea mexicana</name>
    <dbReference type="NCBI Taxonomy" id="516756"/>
    <lineage>
        <taxon>Eukaryota</taxon>
        <taxon>Metazoa</taxon>
        <taxon>Ecdysozoa</taxon>
        <taxon>Arthropoda</taxon>
        <taxon>Hexapoda</taxon>
        <taxon>Insecta</taxon>
        <taxon>Pterygota</taxon>
        <taxon>Neoptera</taxon>
        <taxon>Endopterygota</taxon>
        <taxon>Hymenoptera</taxon>
        <taxon>Apocrita</taxon>
        <taxon>Aculeata</taxon>
        <taxon>Apoidea</taxon>
        <taxon>Anthophila</taxon>
        <taxon>Apidae</taxon>
        <taxon>Eufriesea</taxon>
    </lineage>
</organism>
<dbReference type="EMBL" id="KQ760631">
    <property type="protein sequence ID" value="OAD59701.1"/>
    <property type="molecule type" value="Genomic_DNA"/>
</dbReference>